<dbReference type="PATRIC" id="fig|54915.3.peg.4212"/>
<name>A0A0K9YPI0_9BACL</name>
<comment type="caution">
    <text evidence="1">The sequence shown here is derived from an EMBL/GenBank/DDBJ whole genome shotgun (WGS) entry which is preliminary data.</text>
</comment>
<reference evidence="2" key="1">
    <citation type="submission" date="2015-07" db="EMBL/GenBank/DDBJ databases">
        <title>Genome sequencing project for genomic taxonomy and phylogenomics of Bacillus-like bacteria.</title>
        <authorList>
            <person name="Liu B."/>
            <person name="Wang J."/>
            <person name="Zhu Y."/>
            <person name="Liu G."/>
            <person name="Chen Q."/>
            <person name="Chen Z."/>
            <person name="Lan J."/>
            <person name="Che J."/>
            <person name="Ge C."/>
            <person name="Shi H."/>
            <person name="Pan Z."/>
            <person name="Liu X."/>
        </authorList>
    </citation>
    <scope>NUCLEOTIDE SEQUENCE [LARGE SCALE GENOMIC DNA]</scope>
    <source>
        <strain evidence="2">DSM 9887</strain>
    </source>
</reference>
<gene>
    <name evidence="1" type="ORF">ADS79_25300</name>
</gene>
<sequence>MTDLLQFPLVEAIFGRRSRRFFRGAEVPDGPLAFTSRHQPLPLDDVEKLLILAAVGGVTGWHNSVTRHDRYAPHLSNYAGSASGRTFPSAAGFHTAEIFFTDDSGTYLLETRDYAVPVNRNKEGQIGLPLLIDSIKPRIRKLADTRLHIPAREPYMEGHNTWVANRPGSLLVFPVGDLAQHTIANLFFYATNGYTIYDDIHKRKIPGIEKFASLVDIDQPYPLTFVEQYSLTELTAELSTSVYAGMLMQQALGLGGWMFDGIDRLTVLGASGDPEVPGLGFRYDTDERWSQPNPTGLAGVFETLSPPHYPDLRAAVDAYVERKFGPGGPFHPDTPGPWQDSSKVRSSAKTYDEPIRELVTLQAQYIYDTFGKFPATVPTVFSLMYLQTHHLDLEYYDKLFLPGAYLRTHADHLEKWHGKSE</sequence>
<evidence type="ECO:0000313" key="1">
    <source>
        <dbReference type="EMBL" id="KNB70085.1"/>
    </source>
</evidence>
<protein>
    <submittedName>
        <fullName evidence="1">Uncharacterized protein</fullName>
    </submittedName>
</protein>
<dbReference type="STRING" id="54915.ADS79_25300"/>
<proteinExistence type="predicted"/>
<dbReference type="OrthoDB" id="5464610at2"/>
<evidence type="ECO:0000313" key="2">
    <source>
        <dbReference type="Proteomes" id="UP000036834"/>
    </source>
</evidence>
<dbReference type="AlphaFoldDB" id="A0A0K9YPI0"/>
<dbReference type="EMBL" id="LGIQ01000011">
    <property type="protein sequence ID" value="KNB70085.1"/>
    <property type="molecule type" value="Genomic_DNA"/>
</dbReference>
<accession>A0A0K9YPI0</accession>
<organism evidence="1 2">
    <name type="scientific">Brevibacillus reuszeri</name>
    <dbReference type="NCBI Taxonomy" id="54915"/>
    <lineage>
        <taxon>Bacteria</taxon>
        <taxon>Bacillati</taxon>
        <taxon>Bacillota</taxon>
        <taxon>Bacilli</taxon>
        <taxon>Bacillales</taxon>
        <taxon>Paenibacillaceae</taxon>
        <taxon>Brevibacillus</taxon>
    </lineage>
</organism>
<dbReference type="Proteomes" id="UP000036834">
    <property type="component" value="Unassembled WGS sequence"/>
</dbReference>